<reference evidence="2" key="1">
    <citation type="submission" date="2022-11" db="UniProtKB">
        <authorList>
            <consortium name="WormBaseParasite"/>
        </authorList>
    </citation>
    <scope>IDENTIFICATION</scope>
</reference>
<dbReference type="AlphaFoldDB" id="A0A915MM33"/>
<dbReference type="Proteomes" id="UP000887561">
    <property type="component" value="Unplaced"/>
</dbReference>
<accession>A0A915MM33</accession>
<organism evidence="1 2">
    <name type="scientific">Meloidogyne javanica</name>
    <name type="common">Root-knot nematode worm</name>
    <dbReference type="NCBI Taxonomy" id="6303"/>
    <lineage>
        <taxon>Eukaryota</taxon>
        <taxon>Metazoa</taxon>
        <taxon>Ecdysozoa</taxon>
        <taxon>Nematoda</taxon>
        <taxon>Chromadorea</taxon>
        <taxon>Rhabditida</taxon>
        <taxon>Tylenchina</taxon>
        <taxon>Tylenchomorpha</taxon>
        <taxon>Tylenchoidea</taxon>
        <taxon>Meloidogynidae</taxon>
        <taxon>Meloidogyninae</taxon>
        <taxon>Meloidogyne</taxon>
        <taxon>Meloidogyne incognita group</taxon>
    </lineage>
</organism>
<evidence type="ECO:0000313" key="1">
    <source>
        <dbReference type="Proteomes" id="UP000887561"/>
    </source>
</evidence>
<proteinExistence type="predicted"/>
<sequence>KRNMEQAAIVYSKVPYSRPVLFKTPFFEKHLCFSAFNVRCEIFGLCLLNLFCFAENSARRRRAKAVATAECIAAYSPATRGSGCLAIAEDVANIVTHAVSLL</sequence>
<name>A0A915MM33_MELJA</name>
<keyword evidence="1" id="KW-1185">Reference proteome</keyword>
<dbReference type="WBParaSite" id="scaffold41475_cov305.g23860">
    <property type="protein sequence ID" value="scaffold41475_cov305.g23860"/>
    <property type="gene ID" value="scaffold41475_cov305.g23860"/>
</dbReference>
<evidence type="ECO:0000313" key="2">
    <source>
        <dbReference type="WBParaSite" id="scaffold41475_cov305.g23860"/>
    </source>
</evidence>
<protein>
    <submittedName>
        <fullName evidence="2">Uncharacterized protein</fullName>
    </submittedName>
</protein>